<evidence type="ECO:0000256" key="5">
    <source>
        <dbReference type="ARBA" id="ARBA00022801"/>
    </source>
</evidence>
<dbReference type="OrthoDB" id="9762066at2"/>
<dbReference type="InterPro" id="IPR008979">
    <property type="entry name" value="Galactose-bd-like_sf"/>
</dbReference>
<evidence type="ECO:0000256" key="1">
    <source>
        <dbReference type="ARBA" id="ARBA00001412"/>
    </source>
</evidence>
<dbReference type="InterPro" id="IPR023230">
    <property type="entry name" value="Glyco_hydro_2_CS"/>
</dbReference>
<keyword evidence="5 8" id="KW-0378">Hydrolase</keyword>
<keyword evidence="12" id="KW-1185">Reference proteome</keyword>
<dbReference type="GO" id="GO:0004565">
    <property type="term" value="F:beta-galactosidase activity"/>
    <property type="evidence" value="ECO:0007669"/>
    <property type="project" value="UniProtKB-EC"/>
</dbReference>
<organism evidence="11 12">
    <name type="scientific">Bifidobacterium tsurumiense</name>
    <dbReference type="NCBI Taxonomy" id="356829"/>
    <lineage>
        <taxon>Bacteria</taxon>
        <taxon>Bacillati</taxon>
        <taxon>Actinomycetota</taxon>
        <taxon>Actinomycetes</taxon>
        <taxon>Bifidobacteriales</taxon>
        <taxon>Bifidobacteriaceae</taxon>
        <taxon>Bifidobacterium</taxon>
    </lineage>
</organism>
<dbReference type="SMART" id="SM01038">
    <property type="entry name" value="Bgal_small_N"/>
    <property type="match status" value="1"/>
</dbReference>
<dbReference type="InterPro" id="IPR050347">
    <property type="entry name" value="Bact_Beta-galactosidase"/>
</dbReference>
<dbReference type="GO" id="GO:0030246">
    <property type="term" value="F:carbohydrate binding"/>
    <property type="evidence" value="ECO:0007669"/>
    <property type="project" value="InterPro"/>
</dbReference>
<dbReference type="eggNOG" id="COG3250">
    <property type="taxonomic scope" value="Bacteria"/>
</dbReference>
<dbReference type="InterPro" id="IPR006102">
    <property type="entry name" value="Ig-like_GH2"/>
</dbReference>
<feature type="region of interest" description="Disordered" evidence="9">
    <location>
        <begin position="303"/>
        <end position="331"/>
    </location>
</feature>
<evidence type="ECO:0000256" key="8">
    <source>
        <dbReference type="RuleBase" id="RU361154"/>
    </source>
</evidence>
<dbReference type="PROSITE" id="PS00608">
    <property type="entry name" value="GLYCOSYL_HYDROL_F2_2"/>
    <property type="match status" value="1"/>
</dbReference>
<dbReference type="RefSeq" id="WP_026641710.1">
    <property type="nucleotide sequence ID" value="NZ_JGZU01000015.1"/>
</dbReference>
<dbReference type="GO" id="GO:0009341">
    <property type="term" value="C:beta-galactosidase complex"/>
    <property type="evidence" value="ECO:0007669"/>
    <property type="project" value="InterPro"/>
</dbReference>
<dbReference type="PANTHER" id="PTHR46323:SF2">
    <property type="entry name" value="BETA-GALACTOSIDASE"/>
    <property type="match status" value="1"/>
</dbReference>
<dbReference type="Pfam" id="PF02929">
    <property type="entry name" value="Bgal_small_N"/>
    <property type="match status" value="1"/>
</dbReference>
<gene>
    <name evidence="11" type="ORF">BITS_0278</name>
</gene>
<dbReference type="Gene3D" id="2.60.40.10">
    <property type="entry name" value="Immunoglobulins"/>
    <property type="match status" value="1"/>
</dbReference>
<dbReference type="InterPro" id="IPR004199">
    <property type="entry name" value="B-gal_small/dom_5"/>
</dbReference>
<accession>A0A087ECU1</accession>
<dbReference type="InterPro" id="IPR013783">
    <property type="entry name" value="Ig-like_fold"/>
</dbReference>
<dbReference type="Pfam" id="PF02836">
    <property type="entry name" value="Glyco_hydro_2_C"/>
    <property type="match status" value="1"/>
</dbReference>
<dbReference type="InterPro" id="IPR006101">
    <property type="entry name" value="Glyco_hydro_2"/>
</dbReference>
<reference evidence="11 12" key="1">
    <citation type="submission" date="2014-03" db="EMBL/GenBank/DDBJ databases">
        <title>Genomics of Bifidobacteria.</title>
        <authorList>
            <person name="Ventura M."/>
            <person name="Milani C."/>
            <person name="Lugli G.A."/>
        </authorList>
    </citation>
    <scope>NUCLEOTIDE SEQUENCE [LARGE SCALE GENOMIC DNA]</scope>
    <source>
        <strain evidence="11 12">JCM 13495</strain>
    </source>
</reference>
<protein>
    <recommendedName>
        <fullName evidence="4 8">Beta-galactosidase</fullName>
        <ecNumber evidence="3 8">3.2.1.23</ecNumber>
    </recommendedName>
    <alternativeName>
        <fullName evidence="7 8">Lactase</fullName>
    </alternativeName>
</protein>
<dbReference type="PANTHER" id="PTHR46323">
    <property type="entry name" value="BETA-GALACTOSIDASE"/>
    <property type="match status" value="1"/>
</dbReference>
<dbReference type="EC" id="3.2.1.23" evidence="3 8"/>
<comment type="catalytic activity">
    <reaction evidence="1 8">
        <text>Hydrolysis of terminal non-reducing beta-D-galactose residues in beta-D-galactosides.</text>
        <dbReference type="EC" id="3.2.1.23"/>
    </reaction>
</comment>
<evidence type="ECO:0000313" key="12">
    <source>
        <dbReference type="Proteomes" id="UP000029080"/>
    </source>
</evidence>
<dbReference type="InterPro" id="IPR023232">
    <property type="entry name" value="Glyco_hydro_2_AS"/>
</dbReference>
<dbReference type="InterPro" id="IPR017853">
    <property type="entry name" value="GH"/>
</dbReference>
<dbReference type="Pfam" id="PF02837">
    <property type="entry name" value="Glyco_hydro_2_N"/>
    <property type="match status" value="1"/>
</dbReference>
<comment type="similarity">
    <text evidence="2 8">Belongs to the glycosyl hydrolase 2 family.</text>
</comment>
<dbReference type="InterPro" id="IPR011013">
    <property type="entry name" value="Gal_mutarotase_sf_dom"/>
</dbReference>
<dbReference type="AlphaFoldDB" id="A0A087ECU1"/>
<evidence type="ECO:0000256" key="4">
    <source>
        <dbReference type="ARBA" id="ARBA00013303"/>
    </source>
</evidence>
<dbReference type="InterPro" id="IPR036156">
    <property type="entry name" value="Beta-gal/glucu_dom_sf"/>
</dbReference>
<dbReference type="PRINTS" id="PR00132">
    <property type="entry name" value="GLHYDRLASE2"/>
</dbReference>
<dbReference type="EMBL" id="JGZU01000015">
    <property type="protein sequence ID" value="KFJ05592.1"/>
    <property type="molecule type" value="Genomic_DNA"/>
</dbReference>
<feature type="domain" description="Beta galactosidase small chain/" evidence="10">
    <location>
        <begin position="884"/>
        <end position="1182"/>
    </location>
</feature>
<dbReference type="SUPFAM" id="SSF49303">
    <property type="entry name" value="beta-Galactosidase/glucuronidase domain"/>
    <property type="match status" value="1"/>
</dbReference>
<evidence type="ECO:0000256" key="9">
    <source>
        <dbReference type="SAM" id="MobiDB-lite"/>
    </source>
</evidence>
<dbReference type="STRING" id="356829.BITS_0278"/>
<evidence type="ECO:0000256" key="6">
    <source>
        <dbReference type="ARBA" id="ARBA00023295"/>
    </source>
</evidence>
<dbReference type="SUPFAM" id="SSF51445">
    <property type="entry name" value="(Trans)glycosidases"/>
    <property type="match status" value="1"/>
</dbReference>
<dbReference type="InterPro" id="IPR006104">
    <property type="entry name" value="Glyco_hydro_2_N"/>
</dbReference>
<dbReference type="InterPro" id="IPR014718">
    <property type="entry name" value="GH-type_carb-bd"/>
</dbReference>
<dbReference type="Proteomes" id="UP000029080">
    <property type="component" value="Unassembled WGS sequence"/>
</dbReference>
<sequence>MFIPSYFEDLNTLHVNTMPNRAYFIPSSLPTDTTGELRTQSDRFTLLNGDWDFAYYNSLYDLDAEIERAHKAGEPAFFESDFAASSADRSSGFHTMPVPGVWQMHGEDRHQYTNVNYPFPMDPPYVPHDNPCGVYIHEFSYSHDEAAPRVFLNFEGVDSCYYVWLNGKFVGYSQVSHSTGEFEISTTIEDGTNTLAVLVLKWCDGSYFEDQDKFRMSGIFRDVYLINRPRHAIRDFFVSTPIDWLSQSEALALEAIASESAPAVPSSAKVRIELDFLDSSPIPVTAQLYSADGDLIAGSLDSPRKATAEEVSPEGTPLSGTADENRRSWPDQPQWASTIELSVPDPTVWNAEKPYLYTLVLSTENEYITLPVGIREVSVQGNVLTINRHPVKLHGVNRHDSDPITGPVISQEQFLEDLSIMKAHNVNAVRTSHYPSAPHFYDFFDQFGFYVIDEADNESHGTTATIHQDTSWEATSKRWNTVIADNPDFTESTVDRVRRCVKRDKNHASIIMWSMGNECAYGCTFEEALAWTKQFDPSRLTHYESARYVSDNRVYDFSNLDVHSRMYPPFDEIERYFSEEGPQGDGSNGDDGDNGRKPYVMCEYSHAMGNGPGDLEDYRTLMERYDGFIGGFVWEWCDHAIDRGTTPDGRRIYAYGGDSHEYPHDCNFCMDGLVYPDRTVHTGLLEFKNVFRPLRVTAVNQNEGTVTLHNYLDFLDAAQYAFLTFELIVDGDSIAWAAWEEDPEAGAAMRESMPGNYTPQCPSIAPHGESTIDIPQEVMEAIPHAGKASLIVRSYRRMDARLMPGEELGCDEIALHTVNPRNQYVVDIADRLSLTCDANTNTALNSAAQTASSQLQQSGAHAHFDSKLAADKAMHIEEDASRLIVWSPDFRYELDKRTGLFRNMSWNNHNLLDRPMELNIWRAPTDNDRYIRHDWERAQYDRAYARAYEVNIVSQNASSISIHARMALVAPIVQRIADIDTQWTITLDGTVSMSMNVLRNTDFPFLPRFGLRLFLPPTMRDVLYCGLGPQESYVDKHHASYHGIFSGTPDSFFEPYLKPQENGNHHDCDWMSITDGDYTLTAAGISVVGDAQSAEAIRTPAALPSDTTETTTAMQTFDCQILPYTQEELTAKQHLHELERSDSTVLCLDYMQSGLGSNSCGPALDPRYRLDAEQFTFALTFTLE</sequence>
<comment type="caution">
    <text evidence="11">The sequence shown here is derived from an EMBL/GenBank/DDBJ whole genome shotgun (WGS) entry which is preliminary data.</text>
</comment>
<evidence type="ECO:0000313" key="11">
    <source>
        <dbReference type="EMBL" id="KFJ05592.1"/>
    </source>
</evidence>
<dbReference type="InterPro" id="IPR006103">
    <property type="entry name" value="Glyco_hydro_2_cat"/>
</dbReference>
<evidence type="ECO:0000256" key="3">
    <source>
        <dbReference type="ARBA" id="ARBA00012756"/>
    </source>
</evidence>
<dbReference type="Gene3D" id="3.20.20.80">
    <property type="entry name" value="Glycosidases"/>
    <property type="match status" value="1"/>
</dbReference>
<dbReference type="Gene3D" id="2.60.120.260">
    <property type="entry name" value="Galactose-binding domain-like"/>
    <property type="match status" value="1"/>
</dbReference>
<dbReference type="GO" id="GO:0005990">
    <property type="term" value="P:lactose catabolic process"/>
    <property type="evidence" value="ECO:0007669"/>
    <property type="project" value="TreeGrafter"/>
</dbReference>
<name>A0A087ECU1_9BIFI</name>
<dbReference type="Gene3D" id="2.70.98.10">
    <property type="match status" value="1"/>
</dbReference>
<dbReference type="PROSITE" id="PS00719">
    <property type="entry name" value="GLYCOSYL_HYDROL_F2_1"/>
    <property type="match status" value="1"/>
</dbReference>
<proteinExistence type="inferred from homology"/>
<keyword evidence="6 8" id="KW-0326">Glycosidase</keyword>
<evidence type="ECO:0000259" key="10">
    <source>
        <dbReference type="SMART" id="SM01038"/>
    </source>
</evidence>
<evidence type="ECO:0000256" key="2">
    <source>
        <dbReference type="ARBA" id="ARBA00007401"/>
    </source>
</evidence>
<dbReference type="Pfam" id="PF00703">
    <property type="entry name" value="Glyco_hydro_2"/>
    <property type="match status" value="1"/>
</dbReference>
<evidence type="ECO:0000256" key="7">
    <source>
        <dbReference type="ARBA" id="ARBA00032230"/>
    </source>
</evidence>
<dbReference type="SUPFAM" id="SSF49785">
    <property type="entry name" value="Galactose-binding domain-like"/>
    <property type="match status" value="1"/>
</dbReference>
<dbReference type="SUPFAM" id="SSF74650">
    <property type="entry name" value="Galactose mutarotase-like"/>
    <property type="match status" value="1"/>
</dbReference>